<dbReference type="InterPro" id="IPR008638">
    <property type="entry name" value="FhaB/CdiA-like_TPS"/>
</dbReference>
<proteinExistence type="predicted"/>
<organism evidence="2 3">
    <name type="scientific">Aquitalea magnusonii</name>
    <dbReference type="NCBI Taxonomy" id="332411"/>
    <lineage>
        <taxon>Bacteria</taxon>
        <taxon>Pseudomonadati</taxon>
        <taxon>Pseudomonadota</taxon>
        <taxon>Betaproteobacteria</taxon>
        <taxon>Neisseriales</taxon>
        <taxon>Chromobacteriaceae</taxon>
        <taxon>Aquitalea</taxon>
    </lineage>
</organism>
<dbReference type="InterPro" id="IPR024973">
    <property type="entry name" value="ESPR"/>
</dbReference>
<name>A0A318JL30_9NEIS</name>
<dbReference type="InterPro" id="IPR011050">
    <property type="entry name" value="Pectin_lyase_fold/virulence"/>
</dbReference>
<dbReference type="SMART" id="SM00912">
    <property type="entry name" value="Haemagg_act"/>
    <property type="match status" value="1"/>
</dbReference>
<dbReference type="Pfam" id="PF13018">
    <property type="entry name" value="ESPR"/>
    <property type="match status" value="1"/>
</dbReference>
<dbReference type="NCBIfam" id="TIGR01901">
    <property type="entry name" value="adhes_NPXG"/>
    <property type="match status" value="1"/>
</dbReference>
<dbReference type="Gene3D" id="2.160.20.10">
    <property type="entry name" value="Single-stranded right-handed beta-helix, Pectin lyase-like"/>
    <property type="match status" value="2"/>
</dbReference>
<dbReference type="Pfam" id="PF18657">
    <property type="entry name" value="YDG"/>
    <property type="match status" value="4"/>
</dbReference>
<dbReference type="SUPFAM" id="SSF51126">
    <property type="entry name" value="Pectin lyase-like"/>
    <property type="match status" value="1"/>
</dbReference>
<dbReference type="PANTHER" id="PTHR12338">
    <property type="entry name" value="AUTOTRANSPORTER"/>
    <property type="match status" value="1"/>
</dbReference>
<evidence type="ECO:0000313" key="3">
    <source>
        <dbReference type="Proteomes" id="UP000248395"/>
    </source>
</evidence>
<dbReference type="InterPro" id="IPR041286">
    <property type="entry name" value="MBG_2"/>
</dbReference>
<dbReference type="PANTHER" id="PTHR12338:SF5">
    <property type="entry name" value="ANTIGEN 43-RELATED"/>
    <property type="match status" value="1"/>
</dbReference>
<dbReference type="Pfam" id="PF18888">
    <property type="entry name" value="DUF5650"/>
    <property type="match status" value="13"/>
</dbReference>
<dbReference type="InterPro" id="IPR043710">
    <property type="entry name" value="DUF5650"/>
</dbReference>
<dbReference type="InterPro" id="IPR012334">
    <property type="entry name" value="Pectin_lyas_fold"/>
</dbReference>
<feature type="domain" description="Filamentous haemagglutinin FhaB/tRNA nuclease CdiA-like TPS" evidence="1">
    <location>
        <begin position="48"/>
        <end position="160"/>
    </location>
</feature>
<feature type="non-terminal residue" evidence="2">
    <location>
        <position position="2580"/>
    </location>
</feature>
<keyword evidence="3" id="KW-1185">Reference proteome</keyword>
<dbReference type="InterPro" id="IPR041248">
    <property type="entry name" value="YDG"/>
</dbReference>
<dbReference type="InterPro" id="IPR050909">
    <property type="entry name" value="Bact_Autotransporter_VF"/>
</dbReference>
<dbReference type="Pfam" id="PF18676">
    <property type="entry name" value="MBG_2"/>
    <property type="match status" value="1"/>
</dbReference>
<gene>
    <name evidence="2" type="ORF">DFR38_1081</name>
</gene>
<evidence type="ECO:0000259" key="1">
    <source>
        <dbReference type="SMART" id="SM00912"/>
    </source>
</evidence>
<dbReference type="Proteomes" id="UP000248395">
    <property type="component" value="Unassembled WGS sequence"/>
</dbReference>
<comment type="caution">
    <text evidence="2">The sequence shown here is derived from an EMBL/GenBank/DDBJ whole genome shotgun (WGS) entry which is preliminary data.</text>
</comment>
<sequence length="2580" mass="252998">MNSAYRTVWSDSRGCYVVVAETARSRRKGGSSCRSLVTLSLVLASALSEAAPVGGHVTAGSASIAATGTTTTINQNTARAIIDWSSFSIAGNETVRFNNGAGATLNRVAAGAPASIVDGLLSSSGSVYLINSSGVIIGRNGEVRVGGSFVASTQDLSNNNFMAGGSLNFSGNSNAAVTNLGKIGASGGDVVLIAAQVANQGSIQADNGRVGLLGGYQVLVKDQADQDGRFVIGLGGAATSVSNAGLLQATAAELRTENGNVYALAGNTQGLIRATEVSGQGGQIWLSAPGGSVQLASGASLDASAATAGSSGGSISIQAAADSKGGNGVITLDGTMTASASGGAAGSITVSGRQIIESGAIHADGTRGGNVTVQGAGLLQSGTISADGGAGQGGAVALSTQDNLIQTASAKTSANSADGAAGTVQLTSAGSVFSSGQVTASGQHGGTISALGKRVALAAADFEANGVQGGGHINIGGGLHGSGPQTADTTVVNASTKLAANATGAGDGGQVAVWSDTKTTFLGSVTAQGGQHGGNGGLIEVSSGDRLIYGGVANASASAGAAGKLLLDPKNITISASAGDVASANLIDPDAGSGSGFGTMAVQLSGGSYVVTKPNDTVANNSAAGSVFFYNGTTGALMSAFQGSHANDQVGSGGLLFLNYQNWYNSYYIGSALVNDTTKPFLILSPSWNGGAGAISWVGANGSLSGTLSSSNSLVGSTSTDAIGGSVSLLPNNNYVSIAPQWNTGKGAVTLGSAASGITGVVSSANSLVGSNGTIAADNNLGGDQVGSSGITILSNGNFVVDSPYWNKNAGAVTLVDQNSGLTGTVSAANSLVGNAGSLYSATCTLYCFNGTNSGTSYGYYNGDGVGSSVQALSNGYYAVISSNWGHGRGAVTIANGSSGVTGTVSAANSLVGTTQGIGDSGGNTYYTTTTGYRNYYGGDAVGSGGVTDLGNGNAVVSSTNWSSNRGATTFMSLASPLTGAVSSSNSLVGSTAGTAVGYDSTYHQNYISNGDQVGTVTKLGNNNYVVTTTAWNGHEGAVTFASGTTGISGAVSSSNSLVGSSSGDNVGSGGVVSLSDNDYVVLSPVWSSYRGAVTRGSGSTGVTGSISSSNSIVGTTAVLGGNNPYNLGGDQIGSGGIVNLNNGDWVVLSPNWAQQKGAVTLMTASQATSGNVSASNSLVGTTASTQFNGVLSGSMVNLFGGDQVGSGGILTLSNNGGSNYLVLSPLWGGNKGAISFINPSSATVGAVSSTNSLVGQYSGTINTYNYGGFVYKQYENGDAIGTGGSANYFYKSDQNLWMTNVVVQANNDYVVFSPLWNNNRGAVSFGNGSSGTTGVVGSANSLVGSTAGTLSRYAEDNGTNAISTTGGDQVGYGGMQYVSGNNYLIFSSQWNSQAGAVTYVSQGGSVTGTISSSNSLVGGNSGDQVGSGGVTLLSGGDYVISSPSWNGGLGAATWSNSTGGITGTVSTDNSLSGVASNSSQTVSALNSGKQFLVARSGDGSGTVTLAFTDPTLFTYGYMSGLDVTIAPSLILQTLNSGTSVTLQANNDITVNSALSANSGSTAGLTLDAGRSILVNAAINTGNGNLTLTANDTAANNVVNVERDSGTAAISVASGANLSAGSGTVNITLGNGAGNTNSTAGNITLASSIDGADISVKNLGTQNGSITLSSGAALTASGSNGTITLQTGGNFINNAGSGALSVPNGKWLVYSAGPSGDTFGNLNSNNTAVWDTAAGATVSASGNRYVFAYQPHLTVTSHNDSKTYGVDASSAIQSDYTISGLQPAVSGAYLADTAAMVYSGAPSMSSAGAAVAATVAGGPYTISGATGTLSVGNGYGATTFTNSGQLTVNPATLVITAADQTATYGTPYTLSTALNTGYTQTGLVNNDTISGLTEKIPGNLTATTASTAVGSYTITPSAATGTGLGNYTIQYHTGTLTLQPAVLYTTLNYSVANAFSTYGTLATLGGATLSGILNNDQVFGTVGAFTQGGSSVTLAANTPVGNYVEKVTGLTGSAASNYVLASSGNTNGTLTIQPLAVTLSGSQTYNGTNIAQGSNLSVGNRVGSDSITVGGSATLASAHAGNQALSGFSGLTLDNSNYTLTGASGSMTVNPLAVTLTGSQTYNGTNVAQGSNLTVSNQIVGDTVTVGGSATLASAHVGSRTLSGFNSLTLSDSDYTLTGATGSMTVNPLAVTLTGSQTYNGTTTAQGSNLTVSNQIVGDTVTVGGSATLASAHVGSRALSGFNSLTLSDSDYTLTGATGSMTVNPLAVTLTGSQTYNGTTTAQGSNLTVSNQIVGDTVTVGGSATLASAHVGSRALSGFNSLTLSDSDYTLTGATGSMTVNPLAVTLTGSQTYNGTNVAQGSNLTVSNQIVGDTVTVGGSATLASAHAGNRALSGFNSLTLSDSDYTLTGATGSMTVNPLAVTLTGSQTYNGTNVAQGSNLTVSNQIVGDTVTVGGSATLASAHAGNRALSGFNSLTLSDSDYTLTGATGSMTVNPLAVTLTGSQTYNGTNVAQGSNLTVSNQIVGDTVTVGGSATLASAHAGNRALSGFNSLTLSDSDYTLTGATGSMTVNPLAVTLTG</sequence>
<accession>A0A318JL30</accession>
<dbReference type="RefSeq" id="WP_146215957.1">
    <property type="nucleotide sequence ID" value="NZ_QJKC01000008.1"/>
</dbReference>
<dbReference type="EMBL" id="QJKC01000008">
    <property type="protein sequence ID" value="PXX47919.1"/>
    <property type="molecule type" value="Genomic_DNA"/>
</dbReference>
<reference evidence="2 3" key="1">
    <citation type="submission" date="2018-05" db="EMBL/GenBank/DDBJ databases">
        <title>Genomic Encyclopedia of Type Strains, Phase IV (KMG-IV): sequencing the most valuable type-strain genomes for metagenomic binning, comparative biology and taxonomic classification.</title>
        <authorList>
            <person name="Goeker M."/>
        </authorList>
    </citation>
    <scope>NUCLEOTIDE SEQUENCE [LARGE SCALE GENOMIC DNA]</scope>
    <source>
        <strain evidence="2 3">DSM 25134</strain>
    </source>
</reference>
<dbReference type="OrthoDB" id="218680at2"/>
<evidence type="ECO:0000313" key="2">
    <source>
        <dbReference type="EMBL" id="PXX47919.1"/>
    </source>
</evidence>
<protein>
    <submittedName>
        <fullName evidence="2">Type V secretion system putative substrate protein</fullName>
    </submittedName>
</protein>